<keyword evidence="4" id="KW-0418">Kinase</keyword>
<feature type="domain" description="Protein kinase" evidence="8">
    <location>
        <begin position="21"/>
        <end position="277"/>
    </location>
</feature>
<dbReference type="PROSITE" id="PS00108">
    <property type="entry name" value="PROTEIN_KINASE_ST"/>
    <property type="match status" value="1"/>
</dbReference>
<keyword evidence="10" id="KW-1185">Reference proteome</keyword>
<evidence type="ECO:0000256" key="1">
    <source>
        <dbReference type="ARBA" id="ARBA00022527"/>
    </source>
</evidence>
<accession>A7RGL2</accession>
<feature type="non-terminal residue" evidence="9">
    <location>
        <position position="1"/>
    </location>
</feature>
<dbReference type="InParanoid" id="A7RGL2"/>
<dbReference type="EMBL" id="DS469509">
    <property type="protein sequence ID" value="EDO49548.1"/>
    <property type="molecule type" value="Genomic_DNA"/>
</dbReference>
<dbReference type="Gene3D" id="1.10.510.10">
    <property type="entry name" value="Transferase(Phosphotransferase) domain 1"/>
    <property type="match status" value="1"/>
</dbReference>
<dbReference type="GO" id="GO:0007165">
    <property type="term" value="P:signal transduction"/>
    <property type="evidence" value="ECO:0000318"/>
    <property type="project" value="GO_Central"/>
</dbReference>
<evidence type="ECO:0000256" key="7">
    <source>
        <dbReference type="RuleBase" id="RU000304"/>
    </source>
</evidence>
<dbReference type="GO" id="GO:0004687">
    <property type="term" value="F:myosin light chain kinase activity"/>
    <property type="evidence" value="ECO:0000318"/>
    <property type="project" value="GO_Central"/>
</dbReference>
<dbReference type="InterPro" id="IPR000719">
    <property type="entry name" value="Prot_kinase_dom"/>
</dbReference>
<dbReference type="InterPro" id="IPR011009">
    <property type="entry name" value="Kinase-like_dom_sf"/>
</dbReference>
<feature type="binding site" evidence="6">
    <location>
        <position position="50"/>
    </location>
    <ligand>
        <name>ATP</name>
        <dbReference type="ChEBI" id="CHEBI:30616"/>
    </ligand>
</feature>
<keyword evidence="1 7" id="KW-0723">Serine/threonine-protein kinase</keyword>
<evidence type="ECO:0000256" key="6">
    <source>
        <dbReference type="PROSITE-ProRule" id="PRU10141"/>
    </source>
</evidence>
<keyword evidence="3 6" id="KW-0547">Nucleotide-binding</keyword>
<gene>
    <name evidence="9" type="ORF">NEMVEDRAFT_v1g61545</name>
</gene>
<dbReference type="Pfam" id="PF00069">
    <property type="entry name" value="Pkinase"/>
    <property type="match status" value="1"/>
</dbReference>
<dbReference type="InterPro" id="IPR017441">
    <property type="entry name" value="Protein_kinase_ATP_BS"/>
</dbReference>
<dbReference type="PANTHER" id="PTHR24342">
    <property type="entry name" value="SERINE/THREONINE-PROTEIN KINASE 17"/>
    <property type="match status" value="1"/>
</dbReference>
<keyword evidence="5 6" id="KW-0067">ATP-binding</keyword>
<dbReference type="eggNOG" id="KOG0613">
    <property type="taxonomic scope" value="Eukaryota"/>
</dbReference>
<dbReference type="OMA" id="RACAIFM"/>
<dbReference type="HOGENOM" id="CLU_000288_63_0_1"/>
<dbReference type="Gene3D" id="3.30.200.20">
    <property type="entry name" value="Phosphorylase Kinase, domain 1"/>
    <property type="match status" value="1"/>
</dbReference>
<dbReference type="SUPFAM" id="SSF56112">
    <property type="entry name" value="Protein kinase-like (PK-like)"/>
    <property type="match status" value="1"/>
</dbReference>
<evidence type="ECO:0000313" key="9">
    <source>
        <dbReference type="EMBL" id="EDO49548.1"/>
    </source>
</evidence>
<evidence type="ECO:0000256" key="2">
    <source>
        <dbReference type="ARBA" id="ARBA00022679"/>
    </source>
</evidence>
<dbReference type="PROSITE" id="PS00107">
    <property type="entry name" value="PROTEIN_KINASE_ATP"/>
    <property type="match status" value="1"/>
</dbReference>
<evidence type="ECO:0000313" key="10">
    <source>
        <dbReference type="Proteomes" id="UP000001593"/>
    </source>
</evidence>
<dbReference type="InterPro" id="IPR008271">
    <property type="entry name" value="Ser/Thr_kinase_AS"/>
</dbReference>
<dbReference type="Proteomes" id="UP000001593">
    <property type="component" value="Unassembled WGS sequence"/>
</dbReference>
<dbReference type="AlphaFoldDB" id="A7RGL2"/>
<sequence>EESEDEDKDVVLKSDAITKYYTIKDELGKGRFGVVCKCVNKKTGKQFAAKFIKCSKPQDREDVIHEMEIMNTIRHKRLLRLADAFETPSQQEMILVMELVTGGELFEKVVEEEFISENDVTHYMKQILEGLEHMHKQEVLHLDLKPENIMIVKQDSRQIKLIDFGLARKYNPKENLKVMFGTPEFVAPEVLTYDRITPATDMWSIGVIAYVLLSGLSPFMGDNDAETLANVQTAEWDFDDPVFDDISDEAKDFIEKLLVLKATARISVAKCMEHPWLTTKKETGKRIKTDRLKAFTARRKWKKALTAIRST</sequence>
<evidence type="ECO:0000259" key="8">
    <source>
        <dbReference type="PROSITE" id="PS50011"/>
    </source>
</evidence>
<dbReference type="PANTHER" id="PTHR24342:SF20">
    <property type="entry name" value="MYOSIN LIGHT CHAIN KINASE, SMOOTH MUSCLE"/>
    <property type="match status" value="1"/>
</dbReference>
<dbReference type="GO" id="GO:0005524">
    <property type="term" value="F:ATP binding"/>
    <property type="evidence" value="ECO:0007669"/>
    <property type="project" value="UniProtKB-UniRule"/>
</dbReference>
<feature type="non-terminal residue" evidence="9">
    <location>
        <position position="311"/>
    </location>
</feature>
<dbReference type="CDD" id="cd14103">
    <property type="entry name" value="STKc_MLCK"/>
    <property type="match status" value="1"/>
</dbReference>
<dbReference type="PROSITE" id="PS50011">
    <property type="entry name" value="PROTEIN_KINASE_DOM"/>
    <property type="match status" value="1"/>
</dbReference>
<reference evidence="9 10" key="1">
    <citation type="journal article" date="2007" name="Science">
        <title>Sea anemone genome reveals ancestral eumetazoan gene repertoire and genomic organization.</title>
        <authorList>
            <person name="Putnam N.H."/>
            <person name="Srivastava M."/>
            <person name="Hellsten U."/>
            <person name="Dirks B."/>
            <person name="Chapman J."/>
            <person name="Salamov A."/>
            <person name="Terry A."/>
            <person name="Shapiro H."/>
            <person name="Lindquist E."/>
            <person name="Kapitonov V.V."/>
            <person name="Jurka J."/>
            <person name="Genikhovich G."/>
            <person name="Grigoriev I.V."/>
            <person name="Lucas S.M."/>
            <person name="Steele R.E."/>
            <person name="Finnerty J.R."/>
            <person name="Technau U."/>
            <person name="Martindale M.Q."/>
            <person name="Rokhsar D.S."/>
        </authorList>
    </citation>
    <scope>NUCLEOTIDE SEQUENCE [LARGE SCALE GENOMIC DNA]</scope>
    <source>
        <strain evidence="10">CH2 X CH6</strain>
    </source>
</reference>
<evidence type="ECO:0000256" key="3">
    <source>
        <dbReference type="ARBA" id="ARBA00022741"/>
    </source>
</evidence>
<evidence type="ECO:0000256" key="5">
    <source>
        <dbReference type="ARBA" id="ARBA00022840"/>
    </source>
</evidence>
<protein>
    <recommendedName>
        <fullName evidence="8">Protein kinase domain-containing protein</fullName>
    </recommendedName>
</protein>
<keyword evidence="2" id="KW-0808">Transferase</keyword>
<dbReference type="SMART" id="SM00220">
    <property type="entry name" value="S_TKc"/>
    <property type="match status" value="1"/>
</dbReference>
<evidence type="ECO:0000256" key="4">
    <source>
        <dbReference type="ARBA" id="ARBA00022777"/>
    </source>
</evidence>
<name>A7RGL2_NEMVE</name>
<organism evidence="9 10">
    <name type="scientific">Nematostella vectensis</name>
    <name type="common">Starlet sea anemone</name>
    <dbReference type="NCBI Taxonomy" id="45351"/>
    <lineage>
        <taxon>Eukaryota</taxon>
        <taxon>Metazoa</taxon>
        <taxon>Cnidaria</taxon>
        <taxon>Anthozoa</taxon>
        <taxon>Hexacorallia</taxon>
        <taxon>Actiniaria</taxon>
        <taxon>Edwardsiidae</taxon>
        <taxon>Nematostella</taxon>
    </lineage>
</organism>
<dbReference type="GO" id="GO:0005737">
    <property type="term" value="C:cytoplasm"/>
    <property type="evidence" value="ECO:0000318"/>
    <property type="project" value="GO_Central"/>
</dbReference>
<comment type="similarity">
    <text evidence="7">Belongs to the protein kinase superfamily.</text>
</comment>
<dbReference type="STRING" id="45351.A7RGL2"/>
<dbReference type="FunFam" id="1.10.510.10:FF:000594">
    <property type="entry name" value="Myosin light chain kinase isoform-III"/>
    <property type="match status" value="1"/>
</dbReference>
<proteinExistence type="inferred from homology"/>